<dbReference type="Proteomes" id="UP000192247">
    <property type="component" value="Unassembled WGS sequence"/>
</dbReference>
<gene>
    <name evidence="1" type="ORF">BIW11_10008</name>
</gene>
<dbReference type="InParanoid" id="A0A1V9XHK6"/>
<dbReference type="AlphaFoldDB" id="A0A1V9XHK6"/>
<protein>
    <submittedName>
        <fullName evidence="1">Uncharacterized protein</fullName>
    </submittedName>
</protein>
<organism evidence="1 2">
    <name type="scientific">Tropilaelaps mercedesae</name>
    <dbReference type="NCBI Taxonomy" id="418985"/>
    <lineage>
        <taxon>Eukaryota</taxon>
        <taxon>Metazoa</taxon>
        <taxon>Ecdysozoa</taxon>
        <taxon>Arthropoda</taxon>
        <taxon>Chelicerata</taxon>
        <taxon>Arachnida</taxon>
        <taxon>Acari</taxon>
        <taxon>Parasitiformes</taxon>
        <taxon>Mesostigmata</taxon>
        <taxon>Gamasina</taxon>
        <taxon>Dermanyssoidea</taxon>
        <taxon>Laelapidae</taxon>
        <taxon>Tropilaelaps</taxon>
    </lineage>
</organism>
<evidence type="ECO:0000313" key="2">
    <source>
        <dbReference type="Proteomes" id="UP000192247"/>
    </source>
</evidence>
<dbReference type="EMBL" id="MNPL01010651">
    <property type="protein sequence ID" value="OQR73014.1"/>
    <property type="molecule type" value="Genomic_DNA"/>
</dbReference>
<comment type="caution">
    <text evidence="1">The sequence shown here is derived from an EMBL/GenBank/DDBJ whole genome shotgun (WGS) entry which is preliminary data.</text>
</comment>
<reference evidence="1 2" key="1">
    <citation type="journal article" date="2017" name="Gigascience">
        <title>Draft genome of the honey bee ectoparasitic mite, Tropilaelaps mercedesae, is shaped by the parasitic life history.</title>
        <authorList>
            <person name="Dong X."/>
            <person name="Armstrong S.D."/>
            <person name="Xia D."/>
            <person name="Makepeace B.L."/>
            <person name="Darby A.C."/>
            <person name="Kadowaki T."/>
        </authorList>
    </citation>
    <scope>NUCLEOTIDE SEQUENCE [LARGE SCALE GENOMIC DNA]</scope>
    <source>
        <strain evidence="1">Wuxi-XJTLU</strain>
    </source>
</reference>
<proteinExistence type="predicted"/>
<evidence type="ECO:0000313" key="1">
    <source>
        <dbReference type="EMBL" id="OQR73014.1"/>
    </source>
</evidence>
<sequence length="91" mass="10577">MGRSTHRAGSSPRTVFTSETVRIQWPDEEEILIKYQHQHLILSPSEPSAFRVFSTERRNLNHWGCPMPFITPTSAYEDRIAARARPLGYYE</sequence>
<keyword evidence="2" id="KW-1185">Reference proteome</keyword>
<accession>A0A1V9XHK6</accession>
<name>A0A1V9XHK6_9ACAR</name>